<accession>A0A084QQ51</accession>
<dbReference type="InParanoid" id="A0A084QQ51"/>
<dbReference type="STRING" id="1283841.A0A084QQ51"/>
<protein>
    <recommendedName>
        <fullName evidence="3">Transcription factor domain-containing protein</fullName>
    </recommendedName>
</protein>
<gene>
    <name evidence="1" type="ORF">S40285_09789</name>
</gene>
<dbReference type="AlphaFoldDB" id="A0A084QQ51"/>
<evidence type="ECO:0000313" key="2">
    <source>
        <dbReference type="Proteomes" id="UP000028524"/>
    </source>
</evidence>
<dbReference type="OrthoDB" id="426882at2759"/>
<dbReference type="PANTHER" id="PTHR47256">
    <property type="entry name" value="ZN(II)2CYS6 TRANSCRIPTION FACTOR (EUROFUNG)-RELATED"/>
    <property type="match status" value="1"/>
</dbReference>
<proteinExistence type="predicted"/>
<reference evidence="1 2" key="1">
    <citation type="journal article" date="2014" name="BMC Genomics">
        <title>Comparative genome sequencing reveals chemotype-specific gene clusters in the toxigenic black mold Stachybotrys.</title>
        <authorList>
            <person name="Semeiks J."/>
            <person name="Borek D."/>
            <person name="Otwinowski Z."/>
            <person name="Grishin N.V."/>
        </authorList>
    </citation>
    <scope>NUCLEOTIDE SEQUENCE [LARGE SCALE GENOMIC DNA]</scope>
    <source>
        <strain evidence="1 2">IBT 40285</strain>
    </source>
</reference>
<keyword evidence="2" id="KW-1185">Reference proteome</keyword>
<organism evidence="1 2">
    <name type="scientific">Stachybotrys chlorohalonatus (strain IBT 40285)</name>
    <dbReference type="NCBI Taxonomy" id="1283841"/>
    <lineage>
        <taxon>Eukaryota</taxon>
        <taxon>Fungi</taxon>
        <taxon>Dikarya</taxon>
        <taxon>Ascomycota</taxon>
        <taxon>Pezizomycotina</taxon>
        <taxon>Sordariomycetes</taxon>
        <taxon>Hypocreomycetidae</taxon>
        <taxon>Hypocreales</taxon>
        <taxon>Stachybotryaceae</taxon>
        <taxon>Stachybotrys</taxon>
    </lineage>
</organism>
<dbReference type="InterPro" id="IPR053187">
    <property type="entry name" value="Notoamide_regulator"/>
</dbReference>
<evidence type="ECO:0008006" key="3">
    <source>
        <dbReference type="Google" id="ProtNLM"/>
    </source>
</evidence>
<dbReference type="EMBL" id="KL660499">
    <property type="protein sequence ID" value="KFA66086.1"/>
    <property type="molecule type" value="Genomic_DNA"/>
</dbReference>
<dbReference type="PANTHER" id="PTHR47256:SF1">
    <property type="entry name" value="ZN(II)2CYS6 TRANSCRIPTION FACTOR (EUROFUNG)"/>
    <property type="match status" value="1"/>
</dbReference>
<evidence type="ECO:0000313" key="1">
    <source>
        <dbReference type="EMBL" id="KFA66086.1"/>
    </source>
</evidence>
<dbReference type="CDD" id="cd12148">
    <property type="entry name" value="fungal_TF_MHR"/>
    <property type="match status" value="1"/>
</dbReference>
<feature type="non-terminal residue" evidence="1">
    <location>
        <position position="321"/>
    </location>
</feature>
<dbReference type="Proteomes" id="UP000028524">
    <property type="component" value="Unassembled WGS sequence"/>
</dbReference>
<name>A0A084QQ51_STAC4</name>
<sequence>MGRNLGLLESTKWIEDSDLTRSRIFTAWCLFRWQSIMCYHMLIDPGSDGVPHFSLPDPERHAEWYGEISMQYPTSKTVVHTRFAQCFKAQCDMALLLHRTTMGYFAAQPGNGKDVSMHQIRETISGLQAWYDTLPECLNPSNIVFPKELDLHMQYFAVMMQLCDMPTSGDALPTAGAPQFSPVATSRSMLGKYKTSFETIIRLYYLRHGFETPDVMLTLFLSSLAFISIDRLKPYSAMARDARPQSSSDALSNPIKEELWSTLILAQKGLADQGQSYYLPQTVSHLVLCNLDEDLASLLRQYADGAVEDADARHVRAQHIE</sequence>
<dbReference type="HOGENOM" id="CLU_007003_1_1_1"/>